<dbReference type="PROSITE" id="PS00232">
    <property type="entry name" value="CADHERIN_1"/>
    <property type="match status" value="1"/>
</dbReference>
<keyword evidence="3" id="KW-0677">Repeat</keyword>
<proteinExistence type="predicted"/>
<comment type="subcellular location">
    <subcellularLocation>
        <location evidence="1">Membrane</location>
    </subcellularLocation>
</comment>
<name>A0A7L3WL69_9GRUI</name>
<evidence type="ECO:0000256" key="7">
    <source>
        <dbReference type="PROSITE-ProRule" id="PRU00043"/>
    </source>
</evidence>
<gene>
    <name evidence="9" type="primary">Fat2_1</name>
    <name evidence="9" type="ORF">ATLROG_R14929</name>
</gene>
<comment type="caution">
    <text evidence="9">The sequence shown here is derived from an EMBL/GenBank/DDBJ whole genome shotgun (WGS) entry which is preliminary data.</text>
</comment>
<evidence type="ECO:0000256" key="6">
    <source>
        <dbReference type="ARBA" id="ARBA00023136"/>
    </source>
</evidence>
<dbReference type="Proteomes" id="UP000518911">
    <property type="component" value="Unassembled WGS sequence"/>
</dbReference>
<evidence type="ECO:0000256" key="5">
    <source>
        <dbReference type="ARBA" id="ARBA00022989"/>
    </source>
</evidence>
<feature type="non-terminal residue" evidence="9">
    <location>
        <position position="65"/>
    </location>
</feature>
<dbReference type="OrthoDB" id="6252479at2759"/>
<dbReference type="Pfam" id="PF00028">
    <property type="entry name" value="Cadherin"/>
    <property type="match status" value="1"/>
</dbReference>
<keyword evidence="6" id="KW-0472">Membrane</keyword>
<protein>
    <submittedName>
        <fullName evidence="9">FAT2 protein</fullName>
    </submittedName>
</protein>
<keyword evidence="4 7" id="KW-0106">Calcium</keyword>
<evidence type="ECO:0000256" key="2">
    <source>
        <dbReference type="ARBA" id="ARBA00022692"/>
    </source>
</evidence>
<evidence type="ECO:0000313" key="10">
    <source>
        <dbReference type="Proteomes" id="UP000518911"/>
    </source>
</evidence>
<dbReference type="SUPFAM" id="SSF49313">
    <property type="entry name" value="Cadherin-like"/>
    <property type="match status" value="1"/>
</dbReference>
<accession>A0A7L3WL69</accession>
<evidence type="ECO:0000259" key="8">
    <source>
        <dbReference type="PROSITE" id="PS50268"/>
    </source>
</evidence>
<dbReference type="InterPro" id="IPR015919">
    <property type="entry name" value="Cadherin-like_sf"/>
</dbReference>
<keyword evidence="2" id="KW-0812">Transmembrane</keyword>
<feature type="domain" description="Cadherin" evidence="8">
    <location>
        <begin position="18"/>
        <end position="56"/>
    </location>
</feature>
<dbReference type="Gene3D" id="2.60.40.60">
    <property type="entry name" value="Cadherins"/>
    <property type="match status" value="1"/>
</dbReference>
<evidence type="ECO:0000256" key="3">
    <source>
        <dbReference type="ARBA" id="ARBA00022737"/>
    </source>
</evidence>
<sequence length="65" mass="6993">VSVNIQVQDVNDNRPVFEADPYKAFVMENMPSGTTVIQVTANDQDTGSDGQVTYSLEAESGNLQG</sequence>
<feature type="non-terminal residue" evidence="9">
    <location>
        <position position="1"/>
    </location>
</feature>
<organism evidence="9 10">
    <name type="scientific">Atlantisia rogersi</name>
    <name type="common">Inaccessible Island rail</name>
    <dbReference type="NCBI Taxonomy" id="2478892"/>
    <lineage>
        <taxon>Eukaryota</taxon>
        <taxon>Metazoa</taxon>
        <taxon>Chordata</taxon>
        <taxon>Craniata</taxon>
        <taxon>Vertebrata</taxon>
        <taxon>Euteleostomi</taxon>
        <taxon>Archelosauria</taxon>
        <taxon>Archosauria</taxon>
        <taxon>Dinosauria</taxon>
        <taxon>Saurischia</taxon>
        <taxon>Theropoda</taxon>
        <taxon>Coelurosauria</taxon>
        <taxon>Aves</taxon>
        <taxon>Neognathae</taxon>
        <taxon>Neoaves</taxon>
        <taxon>Gruiformes</taxon>
        <taxon>Rallidae</taxon>
        <taxon>Atlantisia</taxon>
    </lineage>
</organism>
<keyword evidence="10" id="KW-1185">Reference proteome</keyword>
<dbReference type="GO" id="GO:0007156">
    <property type="term" value="P:homophilic cell adhesion via plasma membrane adhesion molecules"/>
    <property type="evidence" value="ECO:0007669"/>
    <property type="project" value="InterPro"/>
</dbReference>
<evidence type="ECO:0000313" key="9">
    <source>
        <dbReference type="EMBL" id="NXV76813.1"/>
    </source>
</evidence>
<dbReference type="GO" id="GO:0005509">
    <property type="term" value="F:calcium ion binding"/>
    <property type="evidence" value="ECO:0007669"/>
    <property type="project" value="UniProtKB-UniRule"/>
</dbReference>
<dbReference type="AlphaFoldDB" id="A0A7L3WL69"/>
<dbReference type="PANTHER" id="PTHR24026">
    <property type="entry name" value="FAT ATYPICAL CADHERIN-RELATED"/>
    <property type="match status" value="1"/>
</dbReference>
<dbReference type="InterPro" id="IPR020894">
    <property type="entry name" value="Cadherin_CS"/>
</dbReference>
<dbReference type="GO" id="GO:0005886">
    <property type="term" value="C:plasma membrane"/>
    <property type="evidence" value="ECO:0007669"/>
    <property type="project" value="UniProtKB-SubCell"/>
</dbReference>
<evidence type="ECO:0000256" key="4">
    <source>
        <dbReference type="ARBA" id="ARBA00022837"/>
    </source>
</evidence>
<dbReference type="PROSITE" id="PS50268">
    <property type="entry name" value="CADHERIN_2"/>
    <property type="match status" value="1"/>
</dbReference>
<reference evidence="9 10" key="1">
    <citation type="submission" date="2019-09" db="EMBL/GenBank/DDBJ databases">
        <title>Bird 10,000 Genomes (B10K) Project - Family phase.</title>
        <authorList>
            <person name="Zhang G."/>
        </authorList>
    </citation>
    <scope>NUCLEOTIDE SEQUENCE [LARGE SCALE GENOMIC DNA]</scope>
    <source>
        <strain evidence="9">OUT-0055</strain>
        <tissue evidence="9">Blood</tissue>
    </source>
</reference>
<dbReference type="CDD" id="cd11304">
    <property type="entry name" value="Cadherin_repeat"/>
    <property type="match status" value="1"/>
</dbReference>
<dbReference type="InterPro" id="IPR002126">
    <property type="entry name" value="Cadherin-like_dom"/>
</dbReference>
<evidence type="ECO:0000256" key="1">
    <source>
        <dbReference type="ARBA" id="ARBA00004370"/>
    </source>
</evidence>
<keyword evidence="5" id="KW-1133">Transmembrane helix</keyword>
<dbReference type="EMBL" id="VZUJ01077959">
    <property type="protein sequence ID" value="NXV76813.1"/>
    <property type="molecule type" value="Genomic_DNA"/>
</dbReference>
<dbReference type="PANTHER" id="PTHR24026:SF126">
    <property type="entry name" value="PROTOCADHERIN FAT 4"/>
    <property type="match status" value="1"/>
</dbReference>